<evidence type="ECO:0000256" key="10">
    <source>
        <dbReference type="ARBA" id="ARBA00023268"/>
    </source>
</evidence>
<reference evidence="17 18" key="1">
    <citation type="submission" date="2020-04" db="EMBL/GenBank/DDBJ databases">
        <title>Knoellia sp. isolate from air conditioner.</title>
        <authorList>
            <person name="Chea S."/>
            <person name="Kim D.-U."/>
        </authorList>
    </citation>
    <scope>NUCLEOTIDE SEQUENCE [LARGE SCALE GENOMIC DNA]</scope>
    <source>
        <strain evidence="17 18">DB2414S</strain>
    </source>
</reference>
<dbReference type="RefSeq" id="WP_171245213.1">
    <property type="nucleotide sequence ID" value="NZ_JABEPQ010000006.1"/>
</dbReference>
<keyword evidence="4" id="KW-0645">Protease</keyword>
<dbReference type="GO" id="GO:0008360">
    <property type="term" value="P:regulation of cell shape"/>
    <property type="evidence" value="ECO:0007669"/>
    <property type="project" value="UniProtKB-KW"/>
</dbReference>
<feature type="domain" description="Penicillin-binding protein transpeptidase" evidence="15">
    <location>
        <begin position="358"/>
        <end position="608"/>
    </location>
</feature>
<dbReference type="AlphaFoldDB" id="A0A849HJG0"/>
<dbReference type="GO" id="GO:0009002">
    <property type="term" value="F:serine-type D-Ala-D-Ala carboxypeptidase activity"/>
    <property type="evidence" value="ECO:0007669"/>
    <property type="project" value="UniProtKB-EC"/>
</dbReference>
<dbReference type="GO" id="GO:0006508">
    <property type="term" value="P:proteolysis"/>
    <property type="evidence" value="ECO:0007669"/>
    <property type="project" value="UniProtKB-KW"/>
</dbReference>
<dbReference type="InterPro" id="IPR023346">
    <property type="entry name" value="Lysozyme-like_dom_sf"/>
</dbReference>
<dbReference type="Proteomes" id="UP000588586">
    <property type="component" value="Unassembled WGS sequence"/>
</dbReference>
<evidence type="ECO:0000259" key="15">
    <source>
        <dbReference type="Pfam" id="PF00905"/>
    </source>
</evidence>
<evidence type="ECO:0000313" key="18">
    <source>
        <dbReference type="Proteomes" id="UP000588586"/>
    </source>
</evidence>
<evidence type="ECO:0000313" key="17">
    <source>
        <dbReference type="EMBL" id="NNM48085.1"/>
    </source>
</evidence>
<evidence type="ECO:0000256" key="2">
    <source>
        <dbReference type="ARBA" id="ARBA00007739"/>
    </source>
</evidence>
<evidence type="ECO:0000256" key="14">
    <source>
        <dbReference type="SAM" id="MobiDB-lite"/>
    </source>
</evidence>
<dbReference type="Pfam" id="PF00905">
    <property type="entry name" value="Transpeptidase"/>
    <property type="match status" value="1"/>
</dbReference>
<keyword evidence="10" id="KW-0511">Multifunctional enzyme</keyword>
<keyword evidence="3" id="KW-0121">Carboxypeptidase</keyword>
<organism evidence="17 18">
    <name type="scientific">Knoellia koreensis</name>
    <dbReference type="NCBI Taxonomy" id="2730921"/>
    <lineage>
        <taxon>Bacteria</taxon>
        <taxon>Bacillati</taxon>
        <taxon>Actinomycetota</taxon>
        <taxon>Actinomycetes</taxon>
        <taxon>Micrococcales</taxon>
        <taxon>Intrasporangiaceae</taxon>
        <taxon>Knoellia</taxon>
    </lineage>
</organism>
<dbReference type="Gene3D" id="3.40.710.10">
    <property type="entry name" value="DD-peptidase/beta-lactamase superfamily"/>
    <property type="match status" value="1"/>
</dbReference>
<proteinExistence type="inferred from homology"/>
<dbReference type="InterPro" id="IPR001460">
    <property type="entry name" value="PCN-bd_Tpept"/>
</dbReference>
<feature type="region of interest" description="Disordered" evidence="14">
    <location>
        <begin position="667"/>
        <end position="749"/>
    </location>
</feature>
<feature type="compositionally biased region" description="Basic residues" evidence="14">
    <location>
        <begin position="22"/>
        <end position="31"/>
    </location>
</feature>
<dbReference type="GO" id="GO:0071555">
    <property type="term" value="P:cell wall organization"/>
    <property type="evidence" value="ECO:0007669"/>
    <property type="project" value="UniProtKB-KW"/>
</dbReference>
<keyword evidence="11" id="KW-0961">Cell wall biogenesis/degradation</keyword>
<keyword evidence="6" id="KW-0808">Transferase</keyword>
<dbReference type="InterPro" id="IPR036950">
    <property type="entry name" value="PBP_transglycosylase"/>
</dbReference>
<evidence type="ECO:0000256" key="1">
    <source>
        <dbReference type="ARBA" id="ARBA00007090"/>
    </source>
</evidence>
<feature type="compositionally biased region" description="Pro residues" evidence="14">
    <location>
        <begin position="711"/>
        <end position="722"/>
    </location>
</feature>
<keyword evidence="18" id="KW-1185">Reference proteome</keyword>
<gene>
    <name evidence="17" type="ORF">HJG52_19035</name>
</gene>
<evidence type="ECO:0000256" key="11">
    <source>
        <dbReference type="ARBA" id="ARBA00023316"/>
    </source>
</evidence>
<keyword evidence="5" id="KW-0328">Glycosyltransferase</keyword>
<keyword evidence="7" id="KW-0378">Hydrolase</keyword>
<dbReference type="GO" id="GO:0008658">
    <property type="term" value="F:penicillin binding"/>
    <property type="evidence" value="ECO:0007669"/>
    <property type="project" value="InterPro"/>
</dbReference>
<dbReference type="SUPFAM" id="SSF53955">
    <property type="entry name" value="Lysozyme-like"/>
    <property type="match status" value="1"/>
</dbReference>
<evidence type="ECO:0000256" key="5">
    <source>
        <dbReference type="ARBA" id="ARBA00022676"/>
    </source>
</evidence>
<evidence type="ECO:0000256" key="3">
    <source>
        <dbReference type="ARBA" id="ARBA00022645"/>
    </source>
</evidence>
<dbReference type="InterPro" id="IPR001264">
    <property type="entry name" value="Glyco_trans_51"/>
</dbReference>
<sequence length="749" mass="79787">MSSSRPTTRAGAKRAQSQRPKAATKRTKGGRGKRWAKRLGLTALLGIILAAIAFFAAYATIDKPQPNDLVNAQTSIIYYADGKSEMGRLSVDGGNRESVQLKQVPDAVQKAHLAAEDRDFYTNSGISPSGILRGAWETLRGGGTQSGSTITQQYVKNYFLTSDQTLSRKAREIIISIKIGKEESKDEILQNYLNTIYYGRGAYGIQTAARAYFGKDVSKLTPSEGALLASVVKGPSLFDPGLGAQQKANAEARWQYVMDGMVKEGWITPDQRAKAAFPTKTLKKYVPNSGVGGPQGFLVQQVKQELRNKLKLTDEDIDKGGLRIVTTIDQKAEQAAINAVEDRMPKDKKAATMRAGLVSIKPGDGAIVAMYGGKDYRKEQLNTAVDATMQAGSTFKPFALLAGLMQDKPISTKTRFNGTSPQYFPEFEDSANPRGKVTNFGGQPFGYIDLRTATANSVNTVYAKLNIEVGADNTKKAAIAAGLPDDAQAKARKLRPLGTNVANVLGTDSVTVKDMATAYSTLASGGTRVTPYMVKSVKGGPGGLNYKAKVTKKQGFDKDVVADAVDAIQQVVIRGSGSYAQQLGRPVAGKTGTTSDNKAAWFNGFTPQLETAVGLYSSGKNGEELSMTDVGGYQEITGATIPVRIWTDYMETAMKGMPVEQFPERAGLGDDEIYTPPPPTSSSTPPPATSSSSSTSSSSTTTTKPPTTTSTPPPTTSTPPPTTKTNGTGKPTPPTITLLGDRPRSTSTP</sequence>
<evidence type="ECO:0000259" key="16">
    <source>
        <dbReference type="Pfam" id="PF00912"/>
    </source>
</evidence>
<dbReference type="Pfam" id="PF00912">
    <property type="entry name" value="Transgly"/>
    <property type="match status" value="1"/>
</dbReference>
<evidence type="ECO:0000256" key="8">
    <source>
        <dbReference type="ARBA" id="ARBA00022960"/>
    </source>
</evidence>
<evidence type="ECO:0000256" key="4">
    <source>
        <dbReference type="ARBA" id="ARBA00022670"/>
    </source>
</evidence>
<dbReference type="InterPro" id="IPR050396">
    <property type="entry name" value="Glycosyltr_51/Transpeptidase"/>
</dbReference>
<dbReference type="Gene3D" id="1.10.3810.10">
    <property type="entry name" value="Biosynthetic peptidoglycan transglycosylase-like"/>
    <property type="match status" value="1"/>
</dbReference>
<protein>
    <submittedName>
        <fullName evidence="17">Penicillin-binding protein</fullName>
    </submittedName>
</protein>
<feature type="region of interest" description="Disordered" evidence="14">
    <location>
        <begin position="1"/>
        <end position="31"/>
    </location>
</feature>
<dbReference type="EMBL" id="JABEPQ010000006">
    <property type="protein sequence ID" value="NNM48085.1"/>
    <property type="molecule type" value="Genomic_DNA"/>
</dbReference>
<evidence type="ECO:0000256" key="6">
    <source>
        <dbReference type="ARBA" id="ARBA00022679"/>
    </source>
</evidence>
<keyword evidence="8" id="KW-0133">Cell shape</keyword>
<feature type="compositionally biased region" description="Pro residues" evidence="14">
    <location>
        <begin position="675"/>
        <end position="688"/>
    </location>
</feature>
<dbReference type="PANTHER" id="PTHR32282:SF34">
    <property type="entry name" value="PENICILLIN-BINDING PROTEIN 1A"/>
    <property type="match status" value="1"/>
</dbReference>
<dbReference type="GO" id="GO:0009252">
    <property type="term" value="P:peptidoglycan biosynthetic process"/>
    <property type="evidence" value="ECO:0007669"/>
    <property type="project" value="UniProtKB-KW"/>
</dbReference>
<dbReference type="SUPFAM" id="SSF56601">
    <property type="entry name" value="beta-lactamase/transpeptidase-like"/>
    <property type="match status" value="1"/>
</dbReference>
<comment type="caution">
    <text evidence="17">The sequence shown here is derived from an EMBL/GenBank/DDBJ whole genome shotgun (WGS) entry which is preliminary data.</text>
</comment>
<evidence type="ECO:0000256" key="9">
    <source>
        <dbReference type="ARBA" id="ARBA00022984"/>
    </source>
</evidence>
<evidence type="ECO:0000256" key="12">
    <source>
        <dbReference type="ARBA" id="ARBA00034000"/>
    </source>
</evidence>
<feature type="domain" description="Glycosyl transferase family 51" evidence="16">
    <location>
        <begin position="92"/>
        <end position="261"/>
    </location>
</feature>
<comment type="similarity">
    <text evidence="2">In the N-terminal section; belongs to the glycosyltransferase 51 family.</text>
</comment>
<keyword evidence="9" id="KW-0573">Peptidoglycan synthesis</keyword>
<accession>A0A849HJG0</accession>
<comment type="similarity">
    <text evidence="1">In the C-terminal section; belongs to the transpeptidase family.</text>
</comment>
<evidence type="ECO:0000256" key="7">
    <source>
        <dbReference type="ARBA" id="ARBA00022801"/>
    </source>
</evidence>
<dbReference type="GO" id="GO:0030288">
    <property type="term" value="C:outer membrane-bounded periplasmic space"/>
    <property type="evidence" value="ECO:0007669"/>
    <property type="project" value="TreeGrafter"/>
</dbReference>
<name>A0A849HJG0_9MICO</name>
<evidence type="ECO:0000256" key="13">
    <source>
        <dbReference type="ARBA" id="ARBA00049902"/>
    </source>
</evidence>
<dbReference type="PANTHER" id="PTHR32282">
    <property type="entry name" value="BINDING PROTEIN TRANSPEPTIDASE, PUTATIVE-RELATED"/>
    <property type="match status" value="1"/>
</dbReference>
<feature type="compositionally biased region" description="Low complexity" evidence="14">
    <location>
        <begin position="689"/>
        <end position="710"/>
    </location>
</feature>
<dbReference type="FunFam" id="1.10.3810.10:FF:000001">
    <property type="entry name" value="Penicillin-binding protein 1A"/>
    <property type="match status" value="1"/>
</dbReference>
<dbReference type="InterPro" id="IPR012338">
    <property type="entry name" value="Beta-lactam/transpept-like"/>
</dbReference>
<dbReference type="GO" id="GO:0008955">
    <property type="term" value="F:peptidoglycan glycosyltransferase activity"/>
    <property type="evidence" value="ECO:0007669"/>
    <property type="project" value="UniProtKB-EC"/>
</dbReference>
<comment type="catalytic activity">
    <reaction evidence="12">
        <text>Preferential cleavage: (Ac)2-L-Lys-D-Ala-|-D-Ala. Also transpeptidation of peptidyl-alanyl moieties that are N-acyl substituents of D-alanine.</text>
        <dbReference type="EC" id="3.4.16.4"/>
    </reaction>
</comment>
<comment type="catalytic activity">
    <reaction evidence="13">
        <text>[GlcNAc-(1-&gt;4)-Mur2Ac(oyl-L-Ala-gamma-D-Glu-L-Lys-D-Ala-D-Ala)](n)-di-trans,octa-cis-undecaprenyl diphosphate + beta-D-GlcNAc-(1-&gt;4)-Mur2Ac(oyl-L-Ala-gamma-D-Glu-L-Lys-D-Ala-D-Ala)-di-trans,octa-cis-undecaprenyl diphosphate = [GlcNAc-(1-&gt;4)-Mur2Ac(oyl-L-Ala-gamma-D-Glu-L-Lys-D-Ala-D-Ala)](n+1)-di-trans,octa-cis-undecaprenyl diphosphate + di-trans,octa-cis-undecaprenyl diphosphate + H(+)</text>
        <dbReference type="Rhea" id="RHEA:23708"/>
        <dbReference type="Rhea" id="RHEA-COMP:9602"/>
        <dbReference type="Rhea" id="RHEA-COMP:9603"/>
        <dbReference type="ChEBI" id="CHEBI:15378"/>
        <dbReference type="ChEBI" id="CHEBI:58405"/>
        <dbReference type="ChEBI" id="CHEBI:60033"/>
        <dbReference type="ChEBI" id="CHEBI:78435"/>
        <dbReference type="EC" id="2.4.99.28"/>
    </reaction>
</comment>